<dbReference type="CDD" id="cd00364">
    <property type="entry name" value="Ribosomal_uS17"/>
    <property type="match status" value="1"/>
</dbReference>
<dbReference type="NCBIfam" id="NF004123">
    <property type="entry name" value="PRK05610.1"/>
    <property type="match status" value="1"/>
</dbReference>
<gene>
    <name evidence="6 7" type="primary">rpsQ</name>
    <name evidence="7" type="ORF">IAC58_03840</name>
</gene>
<reference evidence="7" key="2">
    <citation type="journal article" date="2021" name="PeerJ">
        <title>Extensive microbial diversity within the chicken gut microbiome revealed by metagenomics and culture.</title>
        <authorList>
            <person name="Gilroy R."/>
            <person name="Ravi A."/>
            <person name="Getino M."/>
            <person name="Pursley I."/>
            <person name="Horton D.L."/>
            <person name="Alikhan N.F."/>
            <person name="Baker D."/>
            <person name="Gharbi K."/>
            <person name="Hall N."/>
            <person name="Watson M."/>
            <person name="Adriaenssens E.M."/>
            <person name="Foster-Nyarko E."/>
            <person name="Jarju S."/>
            <person name="Secka A."/>
            <person name="Antonio M."/>
            <person name="Oren A."/>
            <person name="Chaudhuri R.R."/>
            <person name="La Ragione R."/>
            <person name="Hildebrand F."/>
            <person name="Pallen M.J."/>
        </authorList>
    </citation>
    <scope>NUCLEOTIDE SEQUENCE</scope>
    <source>
        <strain evidence="7">11159</strain>
    </source>
</reference>
<dbReference type="Gene3D" id="2.40.50.140">
    <property type="entry name" value="Nucleic acid-binding proteins"/>
    <property type="match status" value="1"/>
</dbReference>
<comment type="subunit">
    <text evidence="6">Part of the 30S ribosomal subunit.</text>
</comment>
<reference evidence="7" key="1">
    <citation type="submission" date="2020-10" db="EMBL/GenBank/DDBJ databases">
        <authorList>
            <person name="Gilroy R."/>
        </authorList>
    </citation>
    <scope>NUCLEOTIDE SEQUENCE</scope>
    <source>
        <strain evidence="7">11159</strain>
    </source>
</reference>
<accession>A0A9D9DJM4</accession>
<keyword evidence="5 6" id="KW-0687">Ribonucleoprotein</keyword>
<dbReference type="GO" id="GO:0003735">
    <property type="term" value="F:structural constituent of ribosome"/>
    <property type="evidence" value="ECO:0007669"/>
    <property type="project" value="UniProtKB-UniRule"/>
</dbReference>
<comment type="caution">
    <text evidence="7">The sequence shown here is derived from an EMBL/GenBank/DDBJ whole genome shotgun (WGS) entry which is preliminary data.</text>
</comment>
<dbReference type="SUPFAM" id="SSF50249">
    <property type="entry name" value="Nucleic acid-binding proteins"/>
    <property type="match status" value="1"/>
</dbReference>
<sequence length="115" mass="13547">MDKRRRIQGVVIAANTKKTLVVQVESYRKHPKYKKRVQFRSKYYAHDELETAKVGDTVTIEECRPMSKTKRFRLVSVDKKALESIKLMEEEALEEVLHEEHKEEALKEETVTEAK</sequence>
<evidence type="ECO:0000313" key="8">
    <source>
        <dbReference type="Proteomes" id="UP000823613"/>
    </source>
</evidence>
<dbReference type="Proteomes" id="UP000823613">
    <property type="component" value="Unassembled WGS sequence"/>
</dbReference>
<keyword evidence="2 6" id="KW-0699">rRNA-binding</keyword>
<comment type="function">
    <text evidence="6">One of the primary rRNA binding proteins, it binds specifically to the 5'-end of 16S ribosomal RNA.</text>
</comment>
<dbReference type="PANTHER" id="PTHR10744:SF1">
    <property type="entry name" value="SMALL RIBOSOMAL SUBUNIT PROTEIN US17M"/>
    <property type="match status" value="1"/>
</dbReference>
<evidence type="ECO:0000256" key="2">
    <source>
        <dbReference type="ARBA" id="ARBA00022730"/>
    </source>
</evidence>
<dbReference type="GO" id="GO:0019843">
    <property type="term" value="F:rRNA binding"/>
    <property type="evidence" value="ECO:0007669"/>
    <property type="project" value="UniProtKB-UniRule"/>
</dbReference>
<dbReference type="InterPro" id="IPR019984">
    <property type="entry name" value="Ribosomal_uS17_bact/chlr"/>
</dbReference>
<evidence type="ECO:0000256" key="4">
    <source>
        <dbReference type="ARBA" id="ARBA00022980"/>
    </source>
</evidence>
<dbReference type="HAMAP" id="MF_01345_B">
    <property type="entry name" value="Ribosomal_uS17_B"/>
    <property type="match status" value="1"/>
</dbReference>
<dbReference type="AlphaFoldDB" id="A0A9D9DJM4"/>
<evidence type="ECO:0000256" key="5">
    <source>
        <dbReference type="ARBA" id="ARBA00023274"/>
    </source>
</evidence>
<keyword evidence="4 6" id="KW-0689">Ribosomal protein</keyword>
<evidence type="ECO:0000256" key="3">
    <source>
        <dbReference type="ARBA" id="ARBA00022884"/>
    </source>
</evidence>
<dbReference type="Pfam" id="PF00366">
    <property type="entry name" value="Ribosomal_S17"/>
    <property type="match status" value="1"/>
</dbReference>
<dbReference type="NCBIfam" id="TIGR03635">
    <property type="entry name" value="uS17_bact"/>
    <property type="match status" value="1"/>
</dbReference>
<organism evidence="7 8">
    <name type="scientific">Candidatus Onthovivens merdipullorum</name>
    <dbReference type="NCBI Taxonomy" id="2840889"/>
    <lineage>
        <taxon>Bacteria</taxon>
        <taxon>Bacillati</taxon>
        <taxon>Bacillota</taxon>
        <taxon>Bacilli</taxon>
        <taxon>Bacillales</taxon>
        <taxon>Candidatus Onthovivens</taxon>
    </lineage>
</organism>
<evidence type="ECO:0000256" key="1">
    <source>
        <dbReference type="ARBA" id="ARBA00010254"/>
    </source>
</evidence>
<protein>
    <recommendedName>
        <fullName evidence="6">Small ribosomal subunit protein uS17</fullName>
    </recommendedName>
</protein>
<name>A0A9D9DJM4_9BACL</name>
<dbReference type="PANTHER" id="PTHR10744">
    <property type="entry name" value="40S RIBOSOMAL PROTEIN S11 FAMILY MEMBER"/>
    <property type="match status" value="1"/>
</dbReference>
<dbReference type="PRINTS" id="PR00973">
    <property type="entry name" value="RIBOSOMALS17"/>
</dbReference>
<dbReference type="InterPro" id="IPR012340">
    <property type="entry name" value="NA-bd_OB-fold"/>
</dbReference>
<evidence type="ECO:0000256" key="6">
    <source>
        <dbReference type="HAMAP-Rule" id="MF_01345"/>
    </source>
</evidence>
<evidence type="ECO:0000313" key="7">
    <source>
        <dbReference type="EMBL" id="MBO8427666.1"/>
    </source>
</evidence>
<dbReference type="InterPro" id="IPR000266">
    <property type="entry name" value="Ribosomal_uS17"/>
</dbReference>
<dbReference type="EMBL" id="JADIMY010000078">
    <property type="protein sequence ID" value="MBO8427666.1"/>
    <property type="molecule type" value="Genomic_DNA"/>
</dbReference>
<proteinExistence type="inferred from homology"/>
<dbReference type="GO" id="GO:0022627">
    <property type="term" value="C:cytosolic small ribosomal subunit"/>
    <property type="evidence" value="ECO:0007669"/>
    <property type="project" value="UniProtKB-UniRule"/>
</dbReference>
<comment type="similarity">
    <text evidence="1 6">Belongs to the universal ribosomal protein uS17 family.</text>
</comment>
<keyword evidence="3 6" id="KW-0694">RNA-binding</keyword>
<dbReference type="GO" id="GO:0006412">
    <property type="term" value="P:translation"/>
    <property type="evidence" value="ECO:0007669"/>
    <property type="project" value="UniProtKB-UniRule"/>
</dbReference>